<feature type="region of interest" description="Disordered" evidence="1">
    <location>
        <begin position="619"/>
        <end position="638"/>
    </location>
</feature>
<organism evidence="2 3">
    <name type="scientific">Schizophyllum amplum</name>
    <dbReference type="NCBI Taxonomy" id="97359"/>
    <lineage>
        <taxon>Eukaryota</taxon>
        <taxon>Fungi</taxon>
        <taxon>Dikarya</taxon>
        <taxon>Basidiomycota</taxon>
        <taxon>Agaricomycotina</taxon>
        <taxon>Agaricomycetes</taxon>
        <taxon>Agaricomycetidae</taxon>
        <taxon>Agaricales</taxon>
        <taxon>Schizophyllaceae</taxon>
        <taxon>Schizophyllum</taxon>
    </lineage>
</organism>
<name>A0A550CK05_9AGAR</name>
<keyword evidence="3" id="KW-1185">Reference proteome</keyword>
<feature type="compositionally biased region" description="Polar residues" evidence="1">
    <location>
        <begin position="72"/>
        <end position="83"/>
    </location>
</feature>
<evidence type="ECO:0000313" key="3">
    <source>
        <dbReference type="Proteomes" id="UP000320762"/>
    </source>
</evidence>
<feature type="compositionally biased region" description="Basic residues" evidence="1">
    <location>
        <begin position="202"/>
        <end position="217"/>
    </location>
</feature>
<dbReference type="AlphaFoldDB" id="A0A550CK05"/>
<sequence length="927" mass="100467">MSPMSPPHPYTAKSVAVANYSPPADDEDNDICPVCDGECTCNNARSPPPPRVFLAPTKDINDGRVAHASPAPDTSTSPHSTKLPSLKIKLTVPPSLLGKRRAQPSHKSKHLHESASAFPIAESNVGASTSSQPSILDLASMPKRRGRPTKAVVAARLAAAAQAGLTPSQTVSRLRKPKPKSMHTPSIPRPNGFKARGTTDKKGKKKQVFIPKKRRRVVSSSSDSSSDDERHDVPSDVFPTFVSASAMSSSSSSSSSESDDDSSPLSEFDSDDSMAAEEENFIVSEEARTREKARVKRELLGDENPQRRRDHRNGWIIRTRMKSEGPSDEEMAVDSDATEDDEEQGMEADEEEDEEDDEDEDGSRVGEGYVGLATGWSDEEEESSFDADLFFASLEASDDDKDGSSDSRGAGDQSDLDMSVDDDDAAIVDNMPFELTEGWNGELLFTNGIIPADMFHLDFDHTDASAAPTSPSPSQSDDAGMSTTEVEEGYEQDVDAEEGEGDGDTTDEELVGEDDLPNERAMQIFSFPPSVSAINPLSTMSPVISRIRPRLESVGMDSPRPADILAGRTLFHNEDSDEFDEPDVRSPSHTRSASSSVDGPRAGAFDIVVGVKHVVIDDSKTNIPSPHPRAVRGRGRGISMSSLSGLGPSEGMEAFLRQLPNLRPSSVPAPDRTQPAVFSGSENEVASPEPFRPLQGPIELDDVLDASSFMDAEPSSADSALDGDARRHIKSLRRWDLISVGAFRQTHESGMVSDAAAGWTSDTPGDLSSMIRSSPMRHHLLWEDPRPRERHHPRVRDLVDRDGDRTPTQALDLNNGHGPSHDTAIHNTGTYHSSHNHTSASAPIPIDDSTDLSPGKTRKQLRQERKLKGKAMAAQQTQFSRGHRHHLGHPAHQHQRQHHPNMKARSMGGVQRSKGFGSSSPVPSSSL</sequence>
<dbReference type="STRING" id="97359.A0A550CK05"/>
<dbReference type="OrthoDB" id="3259498at2759"/>
<feature type="region of interest" description="Disordered" evidence="1">
    <location>
        <begin position="39"/>
        <end position="422"/>
    </location>
</feature>
<feature type="compositionally biased region" description="Low complexity" evidence="1">
    <location>
        <begin position="151"/>
        <end position="163"/>
    </location>
</feature>
<feature type="compositionally biased region" description="Basic and acidic residues" evidence="1">
    <location>
        <begin position="795"/>
        <end position="805"/>
    </location>
</feature>
<feature type="compositionally biased region" description="Low complexity" evidence="1">
    <location>
        <begin position="918"/>
        <end position="927"/>
    </location>
</feature>
<feature type="region of interest" description="Disordered" evidence="1">
    <location>
        <begin position="663"/>
        <end position="695"/>
    </location>
</feature>
<feature type="compositionally biased region" description="Acidic residues" evidence="1">
    <location>
        <begin position="485"/>
        <end position="516"/>
    </location>
</feature>
<feature type="compositionally biased region" description="Basic residues" evidence="1">
    <location>
        <begin position="98"/>
        <end position="110"/>
    </location>
</feature>
<proteinExistence type="predicted"/>
<evidence type="ECO:0000313" key="2">
    <source>
        <dbReference type="EMBL" id="TRM65141.1"/>
    </source>
</evidence>
<feature type="compositionally biased region" description="Low complexity" evidence="1">
    <location>
        <begin position="243"/>
        <end position="256"/>
    </location>
</feature>
<feature type="compositionally biased region" description="Polar residues" evidence="1">
    <location>
        <begin position="125"/>
        <end position="134"/>
    </location>
</feature>
<feature type="compositionally biased region" description="Basic and acidic residues" evidence="1">
    <location>
        <begin position="285"/>
        <end position="307"/>
    </location>
</feature>
<protein>
    <submittedName>
        <fullName evidence="2">Uncharacterized protein</fullName>
    </submittedName>
</protein>
<gene>
    <name evidence="2" type="ORF">BD626DRAFT_535684</name>
</gene>
<dbReference type="EMBL" id="VDMD01000005">
    <property type="protein sequence ID" value="TRM65141.1"/>
    <property type="molecule type" value="Genomic_DNA"/>
</dbReference>
<comment type="caution">
    <text evidence="2">The sequence shown here is derived from an EMBL/GenBank/DDBJ whole genome shotgun (WGS) entry which is preliminary data.</text>
</comment>
<feature type="region of interest" description="Disordered" evidence="1">
    <location>
        <begin position="574"/>
        <end position="600"/>
    </location>
</feature>
<feature type="compositionally biased region" description="Acidic residues" evidence="1">
    <location>
        <begin position="326"/>
        <end position="361"/>
    </location>
</feature>
<feature type="region of interest" description="Disordered" evidence="1">
    <location>
        <begin position="463"/>
        <end position="516"/>
    </location>
</feature>
<feature type="compositionally biased region" description="Acidic residues" evidence="1">
    <location>
        <begin position="257"/>
        <end position="280"/>
    </location>
</feature>
<feature type="compositionally biased region" description="Basic residues" evidence="1">
    <location>
        <begin position="881"/>
        <end position="902"/>
    </location>
</feature>
<reference evidence="2 3" key="1">
    <citation type="journal article" date="2019" name="New Phytol.">
        <title>Comparative genomics reveals unique wood-decay strategies and fruiting body development in the Schizophyllaceae.</title>
        <authorList>
            <person name="Almasi E."/>
            <person name="Sahu N."/>
            <person name="Krizsan K."/>
            <person name="Balint B."/>
            <person name="Kovacs G.M."/>
            <person name="Kiss B."/>
            <person name="Cseklye J."/>
            <person name="Drula E."/>
            <person name="Henrissat B."/>
            <person name="Nagy I."/>
            <person name="Chovatia M."/>
            <person name="Adam C."/>
            <person name="LaButti K."/>
            <person name="Lipzen A."/>
            <person name="Riley R."/>
            <person name="Grigoriev I.V."/>
            <person name="Nagy L.G."/>
        </authorList>
    </citation>
    <scope>NUCLEOTIDE SEQUENCE [LARGE SCALE GENOMIC DNA]</scope>
    <source>
        <strain evidence="2 3">NL-1724</strain>
    </source>
</reference>
<accession>A0A550CK05</accession>
<dbReference type="Proteomes" id="UP000320762">
    <property type="component" value="Unassembled WGS sequence"/>
</dbReference>
<feature type="region of interest" description="Disordered" evidence="1">
    <location>
        <begin position="782"/>
        <end position="927"/>
    </location>
</feature>
<feature type="compositionally biased region" description="Low complexity" evidence="1">
    <location>
        <begin position="587"/>
        <end position="596"/>
    </location>
</feature>
<feature type="compositionally biased region" description="Polar residues" evidence="1">
    <location>
        <begin position="825"/>
        <end position="841"/>
    </location>
</feature>
<evidence type="ECO:0000256" key="1">
    <source>
        <dbReference type="SAM" id="MobiDB-lite"/>
    </source>
</evidence>
<feature type="compositionally biased region" description="Low complexity" evidence="1">
    <location>
        <begin position="464"/>
        <end position="479"/>
    </location>
</feature>